<name>A0A4C1VSH4_EUMVA</name>
<comment type="caution">
    <text evidence="2">The sequence shown here is derived from an EMBL/GenBank/DDBJ whole genome shotgun (WGS) entry which is preliminary data.</text>
</comment>
<evidence type="ECO:0000313" key="2">
    <source>
        <dbReference type="EMBL" id="GBP41149.1"/>
    </source>
</evidence>
<evidence type="ECO:0000256" key="1">
    <source>
        <dbReference type="SAM" id="MobiDB-lite"/>
    </source>
</evidence>
<sequence length="152" mass="17877">MNNNFYFAITQQDWLFIDSSSDESTSDSDSSDEDREGPPQKRTCVKRFVEDTVNIYSDLEFKNHFRLSRQTAYNLIERFQQSIFLANNEPQANAITHERALLMTLCDSEDEDNSENDDANERRNVENENEILNFGDRRMIVFDEMFGENIHN</sequence>
<reference evidence="2 3" key="1">
    <citation type="journal article" date="2019" name="Commun. Biol.">
        <title>The bagworm genome reveals a unique fibroin gene that provides high tensile strength.</title>
        <authorList>
            <person name="Kono N."/>
            <person name="Nakamura H."/>
            <person name="Ohtoshi R."/>
            <person name="Tomita M."/>
            <person name="Numata K."/>
            <person name="Arakawa K."/>
        </authorList>
    </citation>
    <scope>NUCLEOTIDE SEQUENCE [LARGE SCALE GENOMIC DNA]</scope>
</reference>
<accession>A0A4C1VSH4</accession>
<dbReference type="Proteomes" id="UP000299102">
    <property type="component" value="Unassembled WGS sequence"/>
</dbReference>
<dbReference type="EMBL" id="BGZK01000394">
    <property type="protein sequence ID" value="GBP41149.1"/>
    <property type="molecule type" value="Genomic_DNA"/>
</dbReference>
<feature type="region of interest" description="Disordered" evidence="1">
    <location>
        <begin position="20"/>
        <end position="41"/>
    </location>
</feature>
<dbReference type="AlphaFoldDB" id="A0A4C1VSH4"/>
<dbReference type="OrthoDB" id="2668416at2759"/>
<feature type="compositionally biased region" description="Acidic residues" evidence="1">
    <location>
        <begin position="20"/>
        <end position="35"/>
    </location>
</feature>
<protein>
    <submittedName>
        <fullName evidence="2">Uncharacterized protein</fullName>
    </submittedName>
</protein>
<gene>
    <name evidence="2" type="ORF">EVAR_31274_1</name>
</gene>
<keyword evidence="3" id="KW-1185">Reference proteome</keyword>
<evidence type="ECO:0000313" key="3">
    <source>
        <dbReference type="Proteomes" id="UP000299102"/>
    </source>
</evidence>
<proteinExistence type="predicted"/>
<organism evidence="2 3">
    <name type="scientific">Eumeta variegata</name>
    <name type="common">Bagworm moth</name>
    <name type="synonym">Eumeta japonica</name>
    <dbReference type="NCBI Taxonomy" id="151549"/>
    <lineage>
        <taxon>Eukaryota</taxon>
        <taxon>Metazoa</taxon>
        <taxon>Ecdysozoa</taxon>
        <taxon>Arthropoda</taxon>
        <taxon>Hexapoda</taxon>
        <taxon>Insecta</taxon>
        <taxon>Pterygota</taxon>
        <taxon>Neoptera</taxon>
        <taxon>Endopterygota</taxon>
        <taxon>Lepidoptera</taxon>
        <taxon>Glossata</taxon>
        <taxon>Ditrysia</taxon>
        <taxon>Tineoidea</taxon>
        <taxon>Psychidae</taxon>
        <taxon>Oiketicinae</taxon>
        <taxon>Eumeta</taxon>
    </lineage>
</organism>